<feature type="transmembrane region" description="Helical" evidence="4">
    <location>
        <begin position="154"/>
        <end position="173"/>
    </location>
</feature>
<proteinExistence type="predicted"/>
<dbReference type="PROSITE" id="PS50850">
    <property type="entry name" value="MFS"/>
    <property type="match status" value="1"/>
</dbReference>
<gene>
    <name evidence="6" type="ORF">SAMN05443667_108180</name>
</gene>
<dbReference type="InterPro" id="IPR011701">
    <property type="entry name" value="MFS"/>
</dbReference>
<sequence>MSLVSLFTDTASEMLYPIMPIYLKSIGFSIVLIGILEGVAEATAGLSKGYFGKRSDITAKRVPFVQLGYAFSAISKPMMALFVYPLWIFFARTIDRFGKGIRTGARDAILSDEATPQTKGKIFGFHRSMDTLGAVLGPSLALLYLYFYPENYVTLFYLAFIPGLLAIAATFLLKEKQRTITTDKKATPFFSFLGYWKSSPPMYRKVVIGLLAFTLFNSSDVFLLLKAKESGLSDTLVIGIYIFYNLVYALFAFPIGILADKIGLKKMLVFGITIFSIVYFGMGFKQNIYVFAGLFALYGIYAAATEGVSKAWISNISNEKDTATAIGTYSAFQSFFTMLASSMAGLIWYHFGADTAFLVTAFASILIGLYFIFMTTEKA</sequence>
<evidence type="ECO:0000259" key="5">
    <source>
        <dbReference type="PROSITE" id="PS50850"/>
    </source>
</evidence>
<protein>
    <submittedName>
        <fullName evidence="6">MFS-type transporter involved in bile tolerance, Atg22 family</fullName>
    </submittedName>
</protein>
<evidence type="ECO:0000256" key="2">
    <source>
        <dbReference type="ARBA" id="ARBA00022989"/>
    </source>
</evidence>
<dbReference type="Proteomes" id="UP000198951">
    <property type="component" value="Unassembled WGS sequence"/>
</dbReference>
<dbReference type="EMBL" id="FNRD01000008">
    <property type="protein sequence ID" value="SEA77469.1"/>
    <property type="molecule type" value="Genomic_DNA"/>
</dbReference>
<organism evidence="6 7">
    <name type="scientific">Flavobacterium gillisiae</name>
    <dbReference type="NCBI Taxonomy" id="150146"/>
    <lineage>
        <taxon>Bacteria</taxon>
        <taxon>Pseudomonadati</taxon>
        <taxon>Bacteroidota</taxon>
        <taxon>Flavobacteriia</taxon>
        <taxon>Flavobacteriales</taxon>
        <taxon>Flavobacteriaceae</taxon>
        <taxon>Flavobacterium</taxon>
    </lineage>
</organism>
<feature type="domain" description="Major facilitator superfamily (MFS) profile" evidence="5">
    <location>
        <begin position="1"/>
        <end position="379"/>
    </location>
</feature>
<evidence type="ECO:0000313" key="7">
    <source>
        <dbReference type="Proteomes" id="UP000198951"/>
    </source>
</evidence>
<feature type="transmembrane region" description="Helical" evidence="4">
    <location>
        <begin position="355"/>
        <end position="373"/>
    </location>
</feature>
<feature type="transmembrane region" description="Helical" evidence="4">
    <location>
        <begin position="288"/>
        <end position="308"/>
    </location>
</feature>
<dbReference type="InterPro" id="IPR020846">
    <property type="entry name" value="MFS_dom"/>
</dbReference>
<dbReference type="InterPro" id="IPR036259">
    <property type="entry name" value="MFS_trans_sf"/>
</dbReference>
<dbReference type="CDD" id="cd17370">
    <property type="entry name" value="MFS_MJ1317_like"/>
    <property type="match status" value="1"/>
</dbReference>
<feature type="transmembrane region" description="Helical" evidence="4">
    <location>
        <begin position="237"/>
        <end position="259"/>
    </location>
</feature>
<reference evidence="7" key="1">
    <citation type="submission" date="2016-10" db="EMBL/GenBank/DDBJ databases">
        <authorList>
            <person name="Varghese N."/>
            <person name="Submissions S."/>
        </authorList>
    </citation>
    <scope>NUCLEOTIDE SEQUENCE [LARGE SCALE GENOMIC DNA]</scope>
    <source>
        <strain evidence="7">DSM 22376</strain>
    </source>
</reference>
<name>A0A1H4DYA2_9FLAO</name>
<evidence type="ECO:0000313" key="6">
    <source>
        <dbReference type="EMBL" id="SEA77469.1"/>
    </source>
</evidence>
<evidence type="ECO:0000256" key="4">
    <source>
        <dbReference type="SAM" id="Phobius"/>
    </source>
</evidence>
<feature type="transmembrane region" description="Helical" evidence="4">
    <location>
        <begin position="329"/>
        <end position="349"/>
    </location>
</feature>
<dbReference type="STRING" id="150146.SAMN05443667_108180"/>
<dbReference type="PANTHER" id="PTHR23518:SF2">
    <property type="entry name" value="MAJOR FACILITATOR SUPERFAMILY TRANSPORTER"/>
    <property type="match status" value="1"/>
</dbReference>
<keyword evidence="3 4" id="KW-0472">Membrane</keyword>
<feature type="transmembrane region" description="Helical" evidence="4">
    <location>
        <begin position="206"/>
        <end position="225"/>
    </location>
</feature>
<dbReference type="PANTHER" id="PTHR23518">
    <property type="entry name" value="C-METHYLTRANSFERASE"/>
    <property type="match status" value="1"/>
</dbReference>
<dbReference type="GO" id="GO:0022857">
    <property type="term" value="F:transmembrane transporter activity"/>
    <property type="evidence" value="ECO:0007669"/>
    <property type="project" value="InterPro"/>
</dbReference>
<keyword evidence="1 4" id="KW-0812">Transmembrane</keyword>
<dbReference type="AlphaFoldDB" id="A0A1H4DYA2"/>
<accession>A0A1H4DYA2</accession>
<evidence type="ECO:0000256" key="3">
    <source>
        <dbReference type="ARBA" id="ARBA00023136"/>
    </source>
</evidence>
<dbReference type="SUPFAM" id="SSF103473">
    <property type="entry name" value="MFS general substrate transporter"/>
    <property type="match status" value="1"/>
</dbReference>
<feature type="transmembrane region" description="Helical" evidence="4">
    <location>
        <begin position="266"/>
        <end position="282"/>
    </location>
</feature>
<feature type="transmembrane region" description="Helical" evidence="4">
    <location>
        <begin position="67"/>
        <end position="90"/>
    </location>
</feature>
<keyword evidence="2 4" id="KW-1133">Transmembrane helix</keyword>
<feature type="transmembrane region" description="Helical" evidence="4">
    <location>
        <begin position="129"/>
        <end position="148"/>
    </location>
</feature>
<dbReference type="Gene3D" id="1.20.1250.20">
    <property type="entry name" value="MFS general substrate transporter like domains"/>
    <property type="match status" value="2"/>
</dbReference>
<keyword evidence="7" id="KW-1185">Reference proteome</keyword>
<dbReference type="Pfam" id="PF07690">
    <property type="entry name" value="MFS_1"/>
    <property type="match status" value="1"/>
</dbReference>
<evidence type="ECO:0000256" key="1">
    <source>
        <dbReference type="ARBA" id="ARBA00022692"/>
    </source>
</evidence>
<feature type="transmembrane region" description="Helical" evidence="4">
    <location>
        <begin position="21"/>
        <end position="47"/>
    </location>
</feature>